<organism evidence="1 2">
    <name type="scientific">Pleurodeles waltl</name>
    <name type="common">Iberian ribbed newt</name>
    <dbReference type="NCBI Taxonomy" id="8319"/>
    <lineage>
        <taxon>Eukaryota</taxon>
        <taxon>Metazoa</taxon>
        <taxon>Chordata</taxon>
        <taxon>Craniata</taxon>
        <taxon>Vertebrata</taxon>
        <taxon>Euteleostomi</taxon>
        <taxon>Amphibia</taxon>
        <taxon>Batrachia</taxon>
        <taxon>Caudata</taxon>
        <taxon>Salamandroidea</taxon>
        <taxon>Salamandridae</taxon>
        <taxon>Pleurodelinae</taxon>
        <taxon>Pleurodeles</taxon>
    </lineage>
</organism>
<keyword evidence="2" id="KW-1185">Reference proteome</keyword>
<dbReference type="AlphaFoldDB" id="A0AAV7RE08"/>
<gene>
    <name evidence="1" type="ORF">NDU88_002471</name>
</gene>
<name>A0AAV7RE08_PLEWA</name>
<dbReference type="Proteomes" id="UP001066276">
    <property type="component" value="Chromosome 5"/>
</dbReference>
<protein>
    <submittedName>
        <fullName evidence="1">Uncharacterized protein</fullName>
    </submittedName>
</protein>
<evidence type="ECO:0000313" key="1">
    <source>
        <dbReference type="EMBL" id="KAJ1149666.1"/>
    </source>
</evidence>
<dbReference type="EMBL" id="JANPWB010000009">
    <property type="protein sequence ID" value="KAJ1149666.1"/>
    <property type="molecule type" value="Genomic_DNA"/>
</dbReference>
<sequence>MSKTSRLRGYAKEIGGTSACLGEVQRGDELGRGHAPRKADWLKDAAYCQKQRIAYWEMMRLRSHLTDIWLPLQMHLMSQA</sequence>
<comment type="caution">
    <text evidence="1">The sequence shown here is derived from an EMBL/GenBank/DDBJ whole genome shotgun (WGS) entry which is preliminary data.</text>
</comment>
<proteinExistence type="predicted"/>
<accession>A0AAV7RE08</accession>
<reference evidence="1" key="1">
    <citation type="journal article" date="2022" name="bioRxiv">
        <title>Sequencing and chromosome-scale assembly of the giantPleurodeles waltlgenome.</title>
        <authorList>
            <person name="Brown T."/>
            <person name="Elewa A."/>
            <person name="Iarovenko S."/>
            <person name="Subramanian E."/>
            <person name="Araus A.J."/>
            <person name="Petzold A."/>
            <person name="Susuki M."/>
            <person name="Suzuki K.-i.T."/>
            <person name="Hayashi T."/>
            <person name="Toyoda A."/>
            <person name="Oliveira C."/>
            <person name="Osipova E."/>
            <person name="Leigh N.D."/>
            <person name="Simon A."/>
            <person name="Yun M.H."/>
        </authorList>
    </citation>
    <scope>NUCLEOTIDE SEQUENCE</scope>
    <source>
        <strain evidence="1">20211129_DDA</strain>
        <tissue evidence="1">Liver</tissue>
    </source>
</reference>
<evidence type="ECO:0000313" key="2">
    <source>
        <dbReference type="Proteomes" id="UP001066276"/>
    </source>
</evidence>